<dbReference type="PANTHER" id="PTHR48079:SF6">
    <property type="entry name" value="NAD(P)-BINDING DOMAIN-CONTAINING PROTEIN-RELATED"/>
    <property type="match status" value="1"/>
</dbReference>
<sequence length="320" mass="34458">MRFFKGAGHWPRARWHEGDGMRVLVTGARGFIGTALVPALEAAGHTVRGVGRGARPAVKDWWQADLTVPESLAGVCDACEAVIHLAGVAHTRAGAHEHEAVTVAGTRALIAEARAAHVAQFLFVSSIKVECARDAYAESRRMGEDMVRACGLPSVVIVRPALVYGPGMRGNLNRLVQMADLSWPLPIPRGGARRSLVHCEDLARVLVALLAHRARDALYTVTDGASYTMRDIYDLMRAALGRPAARYALPEGIVPAVARFGDWMTRLTGRRWPWNSDGLAPLLASCTSDDRRVWADLGMVPGYTLASGIAAMVAARGARL</sequence>
<dbReference type="InterPro" id="IPR001509">
    <property type="entry name" value="Epimerase_deHydtase"/>
</dbReference>
<reference evidence="2 3" key="1">
    <citation type="submission" date="2018-02" db="EMBL/GenBank/DDBJ databases">
        <title>Insights into the biology of acidophilic members of the Acidiferrobacteraceae family derived from comparative genomic analyses.</title>
        <authorList>
            <person name="Issotta F."/>
            <person name="Thyssen C."/>
            <person name="Mena C."/>
            <person name="Moya A."/>
            <person name="Bellenberg S."/>
            <person name="Sproer C."/>
            <person name="Covarrubias P.C."/>
            <person name="Sand W."/>
            <person name="Quatrini R."/>
            <person name="Vera M."/>
        </authorList>
    </citation>
    <scope>NUCLEOTIDE SEQUENCE [LARGE SCALE GENOMIC DNA]</scope>
    <source>
        <strain evidence="3">m-1</strain>
    </source>
</reference>
<dbReference type="AlphaFoldDB" id="A0A368HI10"/>
<evidence type="ECO:0000259" key="1">
    <source>
        <dbReference type="Pfam" id="PF01370"/>
    </source>
</evidence>
<feature type="domain" description="NAD-dependent epimerase/dehydratase" evidence="1">
    <location>
        <begin position="23"/>
        <end position="214"/>
    </location>
</feature>
<keyword evidence="3" id="KW-1185">Reference proteome</keyword>
<dbReference type="Proteomes" id="UP000253250">
    <property type="component" value="Unassembled WGS sequence"/>
</dbReference>
<dbReference type="InterPro" id="IPR036291">
    <property type="entry name" value="NAD(P)-bd_dom_sf"/>
</dbReference>
<dbReference type="EMBL" id="PSYR01000001">
    <property type="protein sequence ID" value="RCN58983.1"/>
    <property type="molecule type" value="Genomic_DNA"/>
</dbReference>
<evidence type="ECO:0000313" key="3">
    <source>
        <dbReference type="Proteomes" id="UP000253250"/>
    </source>
</evidence>
<accession>A0A368HI10</accession>
<dbReference type="GO" id="GO:0004029">
    <property type="term" value="F:aldehyde dehydrogenase (NAD+) activity"/>
    <property type="evidence" value="ECO:0007669"/>
    <property type="project" value="TreeGrafter"/>
</dbReference>
<dbReference type="Gene3D" id="3.40.50.720">
    <property type="entry name" value="NAD(P)-binding Rossmann-like Domain"/>
    <property type="match status" value="1"/>
</dbReference>
<evidence type="ECO:0000313" key="2">
    <source>
        <dbReference type="EMBL" id="RCN58983.1"/>
    </source>
</evidence>
<dbReference type="SUPFAM" id="SSF51735">
    <property type="entry name" value="NAD(P)-binding Rossmann-fold domains"/>
    <property type="match status" value="1"/>
</dbReference>
<protein>
    <recommendedName>
        <fullName evidence="1">NAD-dependent epimerase/dehydratase domain-containing protein</fullName>
    </recommendedName>
</protein>
<dbReference type="GO" id="GO:0005737">
    <property type="term" value="C:cytoplasm"/>
    <property type="evidence" value="ECO:0007669"/>
    <property type="project" value="TreeGrafter"/>
</dbReference>
<proteinExistence type="predicted"/>
<gene>
    <name evidence="2" type="ORF">C4900_04325</name>
</gene>
<organism evidence="2 3">
    <name type="scientific">Acidiferrobacter thiooxydans</name>
    <dbReference type="NCBI Taxonomy" id="163359"/>
    <lineage>
        <taxon>Bacteria</taxon>
        <taxon>Pseudomonadati</taxon>
        <taxon>Pseudomonadota</taxon>
        <taxon>Gammaproteobacteria</taxon>
        <taxon>Acidiferrobacterales</taxon>
        <taxon>Acidiferrobacteraceae</taxon>
        <taxon>Acidiferrobacter</taxon>
    </lineage>
</organism>
<dbReference type="InterPro" id="IPR051783">
    <property type="entry name" value="NAD(P)-dependent_oxidoreduct"/>
</dbReference>
<dbReference type="Pfam" id="PF01370">
    <property type="entry name" value="Epimerase"/>
    <property type="match status" value="1"/>
</dbReference>
<comment type="caution">
    <text evidence="2">The sequence shown here is derived from an EMBL/GenBank/DDBJ whole genome shotgun (WGS) entry which is preliminary data.</text>
</comment>
<name>A0A368HI10_9GAMM</name>
<dbReference type="PANTHER" id="PTHR48079">
    <property type="entry name" value="PROTEIN YEEZ"/>
    <property type="match status" value="1"/>
</dbReference>
<dbReference type="OrthoDB" id="9801056at2"/>